<dbReference type="SUPFAM" id="SSF51735">
    <property type="entry name" value="NAD(P)-binding Rossmann-fold domains"/>
    <property type="match status" value="1"/>
</dbReference>
<dbReference type="AlphaFoldDB" id="A0A1F5ZYU4"/>
<dbReference type="EMBL" id="MFJM01000031">
    <property type="protein sequence ID" value="OGG17618.1"/>
    <property type="molecule type" value="Genomic_DNA"/>
</dbReference>
<protein>
    <recommendedName>
        <fullName evidence="2">NAD-dependent epimerase/dehydratase domain-containing protein</fullName>
    </recommendedName>
</protein>
<gene>
    <name evidence="3" type="ORF">A3D78_05185</name>
</gene>
<name>A0A1F5ZYU4_9BACT</name>
<dbReference type="STRING" id="1798383.A3D78_05185"/>
<feature type="domain" description="NAD-dependent epimerase/dehydratase" evidence="2">
    <location>
        <begin position="4"/>
        <end position="241"/>
    </location>
</feature>
<evidence type="ECO:0000313" key="4">
    <source>
        <dbReference type="Proteomes" id="UP000176253"/>
    </source>
</evidence>
<proteinExistence type="inferred from homology"/>
<dbReference type="PANTHER" id="PTHR43000">
    <property type="entry name" value="DTDP-D-GLUCOSE 4,6-DEHYDRATASE-RELATED"/>
    <property type="match status" value="1"/>
</dbReference>
<dbReference type="Proteomes" id="UP000176253">
    <property type="component" value="Unassembled WGS sequence"/>
</dbReference>
<sequence length="301" mass="34080">MRTLVTGANGFIGSHLVKRLLLDGHFVVALDRFRQGKKNYADSMRNHPKLTLVKADLAIKREIRGVYFKDIDWVFHLGAVSKTEESFERPVYYHQVNVSGTFYVLMAAREAQIKRFIYAASASCYGVQNYWPTPEEAEIKLDSIYAASKYLGEHLVLHFGKVYKMPVISLRMVSVYGPKLIKGGSYGSILTKFMRQKEAGQEFTVVGDGRQRRDLVYVEDAVEAFMLAAKSKITNEVSNIGGENTYSILEIVRLLGGKITYLPKRPWEGSFKQVDTSKIKRLLGWKPKVDLKEGIGRILQG</sequence>
<comment type="similarity">
    <text evidence="1">Belongs to the NAD(P)-dependent epimerase/dehydratase family.</text>
</comment>
<dbReference type="InterPro" id="IPR036291">
    <property type="entry name" value="NAD(P)-bd_dom_sf"/>
</dbReference>
<dbReference type="Gene3D" id="3.40.50.720">
    <property type="entry name" value="NAD(P)-binding Rossmann-like Domain"/>
    <property type="match status" value="1"/>
</dbReference>
<organism evidence="3 4">
    <name type="scientific">Candidatus Gottesmanbacteria bacterium RIFCSPHIGHO2_02_FULL_39_14</name>
    <dbReference type="NCBI Taxonomy" id="1798383"/>
    <lineage>
        <taxon>Bacteria</taxon>
        <taxon>Candidatus Gottesmaniibacteriota</taxon>
    </lineage>
</organism>
<evidence type="ECO:0000256" key="1">
    <source>
        <dbReference type="ARBA" id="ARBA00007637"/>
    </source>
</evidence>
<dbReference type="InterPro" id="IPR001509">
    <property type="entry name" value="Epimerase_deHydtase"/>
</dbReference>
<accession>A0A1F5ZYU4</accession>
<evidence type="ECO:0000259" key="2">
    <source>
        <dbReference type="Pfam" id="PF01370"/>
    </source>
</evidence>
<comment type="caution">
    <text evidence="3">The sequence shown here is derived from an EMBL/GenBank/DDBJ whole genome shotgun (WGS) entry which is preliminary data.</text>
</comment>
<evidence type="ECO:0000313" key="3">
    <source>
        <dbReference type="EMBL" id="OGG17618.1"/>
    </source>
</evidence>
<dbReference type="Pfam" id="PF01370">
    <property type="entry name" value="Epimerase"/>
    <property type="match status" value="1"/>
</dbReference>
<reference evidence="3 4" key="1">
    <citation type="journal article" date="2016" name="Nat. Commun.">
        <title>Thousands of microbial genomes shed light on interconnected biogeochemical processes in an aquifer system.</title>
        <authorList>
            <person name="Anantharaman K."/>
            <person name="Brown C.T."/>
            <person name="Hug L.A."/>
            <person name="Sharon I."/>
            <person name="Castelle C.J."/>
            <person name="Probst A.J."/>
            <person name="Thomas B.C."/>
            <person name="Singh A."/>
            <person name="Wilkins M.J."/>
            <person name="Karaoz U."/>
            <person name="Brodie E.L."/>
            <person name="Williams K.H."/>
            <person name="Hubbard S.S."/>
            <person name="Banfield J.F."/>
        </authorList>
    </citation>
    <scope>NUCLEOTIDE SEQUENCE [LARGE SCALE GENOMIC DNA]</scope>
</reference>